<dbReference type="InterPro" id="IPR052610">
    <property type="entry name" value="bHLH_transcription_regulator"/>
</dbReference>
<dbReference type="InterPro" id="IPR036638">
    <property type="entry name" value="HLH_DNA-bd_sf"/>
</dbReference>
<keyword evidence="4" id="KW-0175">Coiled coil</keyword>
<reference evidence="7" key="2">
    <citation type="submission" date="2015-07" db="EMBL/GenBank/DDBJ databases">
        <authorList>
            <person name="Noorani M."/>
        </authorList>
    </citation>
    <scope>NUCLEOTIDE SEQUENCE</scope>
    <source>
        <strain evidence="7">Yugu1</strain>
    </source>
</reference>
<evidence type="ECO:0000256" key="4">
    <source>
        <dbReference type="SAM" id="Coils"/>
    </source>
</evidence>
<accession>A0A368STN8</accession>
<dbReference type="EMBL" id="CM003536">
    <property type="protein sequence ID" value="RCV45786.1"/>
    <property type="molecule type" value="Genomic_DNA"/>
</dbReference>
<dbReference type="Pfam" id="PF00010">
    <property type="entry name" value="HLH"/>
    <property type="match status" value="1"/>
</dbReference>
<evidence type="ECO:0000256" key="5">
    <source>
        <dbReference type="SAM" id="MobiDB-lite"/>
    </source>
</evidence>
<keyword evidence="2" id="KW-0805">Transcription regulation</keyword>
<dbReference type="InterPro" id="IPR011598">
    <property type="entry name" value="bHLH_dom"/>
</dbReference>
<comment type="similarity">
    <text evidence="1">Belongs to the bHLH protein family.</text>
</comment>
<name>A0A368STN8_SETIT</name>
<feature type="region of interest" description="Disordered" evidence="5">
    <location>
        <begin position="45"/>
        <end position="73"/>
    </location>
</feature>
<dbReference type="SUPFAM" id="SSF47459">
    <property type="entry name" value="HLH, helix-loop-helix DNA-binding domain"/>
    <property type="match status" value="1"/>
</dbReference>
<dbReference type="STRING" id="4555.A0A368STN8"/>
<gene>
    <name evidence="7" type="ORF">SETIT_9G480900v2</name>
</gene>
<evidence type="ECO:0000313" key="7">
    <source>
        <dbReference type="EMBL" id="RCV45786.1"/>
    </source>
</evidence>
<feature type="compositionally biased region" description="Basic and acidic residues" evidence="5">
    <location>
        <begin position="50"/>
        <end position="68"/>
    </location>
</feature>
<reference evidence="7" key="1">
    <citation type="journal article" date="2012" name="Nat. Biotechnol.">
        <title>Reference genome sequence of the model plant Setaria.</title>
        <authorList>
            <person name="Bennetzen J.L."/>
            <person name="Schmutz J."/>
            <person name="Wang H."/>
            <person name="Percifield R."/>
            <person name="Hawkins J."/>
            <person name="Pontaroli A.C."/>
            <person name="Estep M."/>
            <person name="Feng L."/>
            <person name="Vaughn J.N."/>
            <person name="Grimwood J."/>
            <person name="Jenkins J."/>
            <person name="Barry K."/>
            <person name="Lindquist E."/>
            <person name="Hellsten U."/>
            <person name="Deshpande S."/>
            <person name="Wang X."/>
            <person name="Wu X."/>
            <person name="Mitros T."/>
            <person name="Triplett J."/>
            <person name="Yang X."/>
            <person name="Ye C.Y."/>
            <person name="Mauro-Herrera M."/>
            <person name="Wang L."/>
            <person name="Li P."/>
            <person name="Sharma M."/>
            <person name="Sharma R."/>
            <person name="Ronald P.C."/>
            <person name="Panaud O."/>
            <person name="Kellogg E.A."/>
            <person name="Brutnell T.P."/>
            <person name="Doust A.N."/>
            <person name="Tuskan G.A."/>
            <person name="Rokhsar D."/>
            <person name="Devos K.M."/>
        </authorList>
    </citation>
    <scope>NUCLEOTIDE SEQUENCE [LARGE SCALE GENOMIC DNA]</scope>
    <source>
        <strain evidence="7">Yugu1</strain>
    </source>
</reference>
<evidence type="ECO:0000259" key="6">
    <source>
        <dbReference type="PROSITE" id="PS50888"/>
    </source>
</evidence>
<feature type="domain" description="BHLH" evidence="6">
    <location>
        <begin position="226"/>
        <end position="275"/>
    </location>
</feature>
<dbReference type="PROSITE" id="PS50888">
    <property type="entry name" value="BHLH"/>
    <property type="match status" value="1"/>
</dbReference>
<evidence type="ECO:0000256" key="3">
    <source>
        <dbReference type="ARBA" id="ARBA00023163"/>
    </source>
</evidence>
<dbReference type="OrthoDB" id="650644at2759"/>
<dbReference type="GO" id="GO:0046983">
    <property type="term" value="F:protein dimerization activity"/>
    <property type="evidence" value="ECO:0007669"/>
    <property type="project" value="InterPro"/>
</dbReference>
<feature type="coiled-coil region" evidence="4">
    <location>
        <begin position="265"/>
        <end position="292"/>
    </location>
</feature>
<protein>
    <recommendedName>
        <fullName evidence="6">BHLH domain-containing protein</fullName>
    </recommendedName>
</protein>
<proteinExistence type="inferred from homology"/>
<dbReference type="GO" id="GO:0005634">
    <property type="term" value="C:nucleus"/>
    <property type="evidence" value="ECO:0007669"/>
    <property type="project" value="UniProtKB-SubCell"/>
</dbReference>
<dbReference type="Gene3D" id="4.10.280.10">
    <property type="entry name" value="Helix-loop-helix DNA-binding domain"/>
    <property type="match status" value="1"/>
</dbReference>
<dbReference type="SMART" id="SM00353">
    <property type="entry name" value="HLH"/>
    <property type="match status" value="1"/>
</dbReference>
<feature type="compositionally biased region" description="Pro residues" evidence="5">
    <location>
        <begin position="130"/>
        <end position="142"/>
    </location>
</feature>
<keyword evidence="3" id="KW-0804">Transcription</keyword>
<dbReference type="PANTHER" id="PTHR45959">
    <property type="entry name" value="BHLH TRANSCRIPTION FACTOR"/>
    <property type="match status" value="1"/>
</dbReference>
<organism evidence="7">
    <name type="scientific">Setaria italica</name>
    <name type="common">Foxtail millet</name>
    <name type="synonym">Panicum italicum</name>
    <dbReference type="NCBI Taxonomy" id="4555"/>
    <lineage>
        <taxon>Eukaryota</taxon>
        <taxon>Viridiplantae</taxon>
        <taxon>Streptophyta</taxon>
        <taxon>Embryophyta</taxon>
        <taxon>Tracheophyta</taxon>
        <taxon>Spermatophyta</taxon>
        <taxon>Magnoliopsida</taxon>
        <taxon>Liliopsida</taxon>
        <taxon>Poales</taxon>
        <taxon>Poaceae</taxon>
        <taxon>PACMAD clade</taxon>
        <taxon>Panicoideae</taxon>
        <taxon>Panicodae</taxon>
        <taxon>Paniceae</taxon>
        <taxon>Cenchrinae</taxon>
        <taxon>Setaria</taxon>
    </lineage>
</organism>
<evidence type="ECO:0000256" key="2">
    <source>
        <dbReference type="ARBA" id="ARBA00023015"/>
    </source>
</evidence>
<evidence type="ECO:0000256" key="1">
    <source>
        <dbReference type="ARBA" id="ARBA00005510"/>
    </source>
</evidence>
<dbReference type="AlphaFoldDB" id="A0A368STN8"/>
<dbReference type="PANTHER" id="PTHR45959:SF59">
    <property type="entry name" value="BHLH DOMAIN-CONTAINING PROTEIN"/>
    <property type="match status" value="1"/>
</dbReference>
<sequence>MQSCKYLLAPSSSLVTSILGLFCRETQGARERLLQNSKAVIHTKTTRPVYKQEKSRKTRSSVDWDSGRRKSGLTYGRKKRRGYIKVMDELNPWHSHPDPEDELAYMYGQQEEHAGMQHHFAEPQQYYTPPPPMAPPPNPMHPSHPHRASSSFPGFGVPSLPSLPFGALAVKSEPGQPSSSSSIFSFGGQPPSTLNFSGGDWPDPDGIEAAVQVQQQAPERRSRAHWNTQEHVIAERKRREKMQQQFVALATIVPDLTKTDKISLLGSTIEYVKQLEEKVKTLERQNMRRTSEPTVFESKCRISTDSSDASSSRESTFGAGRFSPTVEASIHGDTILLKICCKERRGVLVTLISELENQGLSIINTSVLPFTDSCLNITITAKIGEGFSTTVELVADLTTALRGFST</sequence>
<feature type="region of interest" description="Disordered" evidence="5">
    <location>
        <begin position="130"/>
        <end position="151"/>
    </location>
</feature>